<dbReference type="EMBL" id="JAXCGZ010012446">
    <property type="protein sequence ID" value="KAK7073576.1"/>
    <property type="molecule type" value="Genomic_DNA"/>
</dbReference>
<feature type="compositionally biased region" description="Low complexity" evidence="4">
    <location>
        <begin position="293"/>
        <end position="325"/>
    </location>
</feature>
<evidence type="ECO:0000256" key="3">
    <source>
        <dbReference type="ARBA" id="ARBA00023303"/>
    </source>
</evidence>
<feature type="non-terminal residue" evidence="5">
    <location>
        <position position="1"/>
    </location>
</feature>
<evidence type="ECO:0000256" key="1">
    <source>
        <dbReference type="ARBA" id="ARBA00022448"/>
    </source>
</evidence>
<dbReference type="InterPro" id="IPR002153">
    <property type="entry name" value="TRPC_channel"/>
</dbReference>
<name>A0AAN8WWE5_HALRR</name>
<feature type="compositionally biased region" description="Pro residues" evidence="4">
    <location>
        <begin position="405"/>
        <end position="421"/>
    </location>
</feature>
<accession>A0AAN8WWE5</accession>
<feature type="compositionally biased region" description="Polar residues" evidence="4">
    <location>
        <begin position="482"/>
        <end position="493"/>
    </location>
</feature>
<dbReference type="PRINTS" id="PR01217">
    <property type="entry name" value="PRICHEXTENSN"/>
</dbReference>
<dbReference type="GO" id="GO:0015279">
    <property type="term" value="F:store-operated calcium channel activity"/>
    <property type="evidence" value="ECO:0007669"/>
    <property type="project" value="TreeGrafter"/>
</dbReference>
<evidence type="ECO:0000313" key="5">
    <source>
        <dbReference type="EMBL" id="KAK7073576.1"/>
    </source>
</evidence>
<feature type="compositionally biased region" description="Pro residues" evidence="4">
    <location>
        <begin position="326"/>
        <end position="342"/>
    </location>
</feature>
<dbReference type="AlphaFoldDB" id="A0AAN8WWE5"/>
<protein>
    <submittedName>
        <fullName evidence="5">Uncharacterized protein</fullName>
    </submittedName>
</protein>
<keyword evidence="1" id="KW-0813">Transport</keyword>
<reference evidence="5 6" key="1">
    <citation type="submission" date="2023-11" db="EMBL/GenBank/DDBJ databases">
        <title>Halocaridina rubra genome assembly.</title>
        <authorList>
            <person name="Smith C."/>
        </authorList>
    </citation>
    <scope>NUCLEOTIDE SEQUENCE [LARGE SCALE GENOMIC DNA]</scope>
    <source>
        <strain evidence="5">EP-1</strain>
        <tissue evidence="5">Whole</tissue>
    </source>
</reference>
<sequence length="493" mass="53184">ERSDTEWKFARTKLWLSYFEGGATVPPPFNIIPTPKGILRALGITGKKVRGSFKARSKKLGEQKHMNVMRLLVRRYITEMQRKADEKGVTEDDINEVKQDISTFRYELIDIFKNNGMNTSMVNAEDSTVVGKKGRAMERRLMKGFNIGMVEGLMTEILTSEKKPKNIFGKLARAMGKKKKEDWNAKVSRASLRKDQIGSSETSLRRSQTSLRRRIHYENEKLLKTMNPEKIAEYNPNLERHTPTTRLAYAKFKVATLKKEKEAQKAATQQKAKDVNQQLQTDKKQEQSNKQFASRTPSPQPRPSASAASSGGAPKKPSASGAPPGSGAPPPPTSAAPKPPGSPARKPTSGGAPPPRANIPPPPKSAPPAPGKIAVPAAFQKQGDTQVAPPRLRPPPGKVVQAPGPARPISPPPSQPPPTAPPKKVNIPTSAPPPKVNVSPATPSLKPSGGAPPPQKPPVSRSPSPSPSSGKHTPDPIGAGKSTVTGQVRTGWL</sequence>
<dbReference type="GO" id="GO:0070679">
    <property type="term" value="F:inositol 1,4,5 trisphosphate binding"/>
    <property type="evidence" value="ECO:0007669"/>
    <property type="project" value="TreeGrafter"/>
</dbReference>
<dbReference type="GO" id="GO:0005886">
    <property type="term" value="C:plasma membrane"/>
    <property type="evidence" value="ECO:0007669"/>
    <property type="project" value="TreeGrafter"/>
</dbReference>
<dbReference type="GO" id="GO:0051480">
    <property type="term" value="P:regulation of cytosolic calcium ion concentration"/>
    <property type="evidence" value="ECO:0007669"/>
    <property type="project" value="TreeGrafter"/>
</dbReference>
<dbReference type="GO" id="GO:0034703">
    <property type="term" value="C:cation channel complex"/>
    <property type="evidence" value="ECO:0007669"/>
    <property type="project" value="TreeGrafter"/>
</dbReference>
<evidence type="ECO:0000313" key="6">
    <source>
        <dbReference type="Proteomes" id="UP001381693"/>
    </source>
</evidence>
<dbReference type="PANTHER" id="PTHR10117">
    <property type="entry name" value="TRANSIENT RECEPTOR POTENTIAL CHANNEL"/>
    <property type="match status" value="1"/>
</dbReference>
<evidence type="ECO:0000256" key="2">
    <source>
        <dbReference type="ARBA" id="ARBA00023065"/>
    </source>
</evidence>
<feature type="region of interest" description="Disordered" evidence="4">
    <location>
        <begin position="265"/>
        <end position="493"/>
    </location>
</feature>
<feature type="compositionally biased region" description="Pro residues" evidence="4">
    <location>
        <begin position="352"/>
        <end position="370"/>
    </location>
</feature>
<gene>
    <name evidence="5" type="ORF">SK128_007569</name>
</gene>
<evidence type="ECO:0000256" key="4">
    <source>
        <dbReference type="SAM" id="MobiDB-lite"/>
    </source>
</evidence>
<keyword evidence="2" id="KW-0406">Ion transport</keyword>
<comment type="caution">
    <text evidence="5">The sequence shown here is derived from an EMBL/GenBank/DDBJ whole genome shotgun (WGS) entry which is preliminary data.</text>
</comment>
<keyword evidence="6" id="KW-1185">Reference proteome</keyword>
<organism evidence="5 6">
    <name type="scientific">Halocaridina rubra</name>
    <name type="common">Hawaiian red shrimp</name>
    <dbReference type="NCBI Taxonomy" id="373956"/>
    <lineage>
        <taxon>Eukaryota</taxon>
        <taxon>Metazoa</taxon>
        <taxon>Ecdysozoa</taxon>
        <taxon>Arthropoda</taxon>
        <taxon>Crustacea</taxon>
        <taxon>Multicrustacea</taxon>
        <taxon>Malacostraca</taxon>
        <taxon>Eumalacostraca</taxon>
        <taxon>Eucarida</taxon>
        <taxon>Decapoda</taxon>
        <taxon>Pleocyemata</taxon>
        <taxon>Caridea</taxon>
        <taxon>Atyoidea</taxon>
        <taxon>Atyidae</taxon>
        <taxon>Halocaridina</taxon>
    </lineage>
</organism>
<keyword evidence="3" id="KW-0407">Ion channel</keyword>
<dbReference type="CDD" id="cd23650">
    <property type="entry name" value="TRP_CaM_bind1"/>
    <property type="match status" value="1"/>
</dbReference>
<feature type="compositionally biased region" description="Low complexity" evidence="4">
    <location>
        <begin position="458"/>
        <end position="469"/>
    </location>
</feature>
<proteinExistence type="predicted"/>
<dbReference type="PANTHER" id="PTHR10117:SF54">
    <property type="entry name" value="TRANSIENT RECEPTOR POTENTIAL-GAMMA PROTEIN"/>
    <property type="match status" value="1"/>
</dbReference>
<dbReference type="Proteomes" id="UP001381693">
    <property type="component" value="Unassembled WGS sequence"/>
</dbReference>